<gene>
    <name evidence="1" type="ORF">FC98_GL002305</name>
</gene>
<evidence type="ECO:0000313" key="1">
    <source>
        <dbReference type="EMBL" id="KRL18877.1"/>
    </source>
</evidence>
<proteinExistence type="predicted"/>
<keyword evidence="2" id="KW-1185">Reference proteome</keyword>
<evidence type="ECO:0000313" key="2">
    <source>
        <dbReference type="Proteomes" id="UP000051439"/>
    </source>
</evidence>
<dbReference type="EMBL" id="AZEB01000055">
    <property type="protein sequence ID" value="KRL18877.1"/>
    <property type="molecule type" value="Genomic_DNA"/>
</dbReference>
<dbReference type="Proteomes" id="UP000051439">
    <property type="component" value="Unassembled WGS sequence"/>
</dbReference>
<name>A0A0R1NF78_9LACO</name>
<dbReference type="PATRIC" id="fig|1423766.4.peg.2390"/>
<organism evidence="1 2">
    <name type="scientific">Lentilactobacillus kisonensis DSM 19906 = JCM 15041</name>
    <dbReference type="NCBI Taxonomy" id="1423766"/>
    <lineage>
        <taxon>Bacteria</taxon>
        <taxon>Bacillati</taxon>
        <taxon>Bacillota</taxon>
        <taxon>Bacilli</taxon>
        <taxon>Lactobacillales</taxon>
        <taxon>Lactobacillaceae</taxon>
        <taxon>Lentilactobacillus</taxon>
    </lineage>
</organism>
<protein>
    <submittedName>
        <fullName evidence="1">Uncharacterized protein</fullName>
    </submittedName>
</protein>
<reference evidence="1 2" key="1">
    <citation type="journal article" date="2015" name="Genome Announc.">
        <title>Expanding the biotechnology potential of lactobacilli through comparative genomics of 213 strains and associated genera.</title>
        <authorList>
            <person name="Sun Z."/>
            <person name="Harris H.M."/>
            <person name="McCann A."/>
            <person name="Guo C."/>
            <person name="Argimon S."/>
            <person name="Zhang W."/>
            <person name="Yang X."/>
            <person name="Jeffery I.B."/>
            <person name="Cooney J.C."/>
            <person name="Kagawa T.F."/>
            <person name="Liu W."/>
            <person name="Song Y."/>
            <person name="Salvetti E."/>
            <person name="Wrobel A."/>
            <person name="Rasinkangas P."/>
            <person name="Parkhill J."/>
            <person name="Rea M.C."/>
            <person name="O'Sullivan O."/>
            <person name="Ritari J."/>
            <person name="Douillard F.P."/>
            <person name="Paul Ross R."/>
            <person name="Yang R."/>
            <person name="Briner A.E."/>
            <person name="Felis G.E."/>
            <person name="de Vos W.M."/>
            <person name="Barrangou R."/>
            <person name="Klaenhammer T.R."/>
            <person name="Caufield P.W."/>
            <person name="Cui Y."/>
            <person name="Zhang H."/>
            <person name="O'Toole P.W."/>
        </authorList>
    </citation>
    <scope>NUCLEOTIDE SEQUENCE [LARGE SCALE GENOMIC DNA]</scope>
    <source>
        <strain evidence="1 2">DSM 19906</strain>
    </source>
</reference>
<comment type="caution">
    <text evidence="1">The sequence shown here is derived from an EMBL/GenBank/DDBJ whole genome shotgun (WGS) entry which is preliminary data.</text>
</comment>
<dbReference type="AlphaFoldDB" id="A0A0R1NF78"/>
<sequence length="85" mass="9718">MNFLATQRFYPGFNSARCRIVKETFNGNGWDQSIVGDFPYVHRFDIIPHENGLWFVGCSIANSKKNTDDWTDPGKALVGNYNDNK</sequence>
<accession>A0A0R1NF78</accession>